<dbReference type="EMBL" id="JBHLXP010000001">
    <property type="protein sequence ID" value="MFC0048229.1"/>
    <property type="molecule type" value="Genomic_DNA"/>
</dbReference>
<evidence type="ECO:0000313" key="3">
    <source>
        <dbReference type="Proteomes" id="UP001589813"/>
    </source>
</evidence>
<dbReference type="RefSeq" id="WP_377242213.1">
    <property type="nucleotide sequence ID" value="NZ_JBHLXP010000001.1"/>
</dbReference>
<feature type="chain" id="PRO_5047223749" description="TIGR03016 family PEP-CTERM system-associated outer membrane protein" evidence="1">
    <location>
        <begin position="24"/>
        <end position="543"/>
    </location>
</feature>
<name>A0ABV6BBH6_9GAMM</name>
<evidence type="ECO:0000256" key="1">
    <source>
        <dbReference type="SAM" id="SignalP"/>
    </source>
</evidence>
<gene>
    <name evidence="2" type="ORF">ACFFJP_07980</name>
</gene>
<protein>
    <recommendedName>
        <fullName evidence="4">TIGR03016 family PEP-CTERM system-associated outer membrane protein</fullName>
    </recommendedName>
</protein>
<dbReference type="Proteomes" id="UP001589813">
    <property type="component" value="Unassembled WGS sequence"/>
</dbReference>
<sequence length="543" mass="60960">MQSNRVPTLRFATLLLAMLPALAQADIDIKPSLSSTIYAYGIKNQTVEADKGMAYEVLPELDLSFRGSWLTTSLNLQSQSLVFDDAQRDNENLFSYRWSGSGSFLNEALDLQAGARQSNRTASDSTARYQDEISATGDLAKVESQFASLSFSHDRFDWAMMDFGLNAVRTKSDQSISVFDDQTGEQVSLENTSLAGNFGLKTRDRNRKFFWGIEGNATKTERDVRESQYNRRAQGVIGVPFFWRVSMIATGSVESNSNVEGATSVFSQYRNHHSVGGGLEWKITDRSWWNITYNKVNNAKESKEYIGTSFELAPSRRTKLSGSLDKRFFGRTAQAKGTYSLKHLRMELSVSDTVGSLLGFNDGDMESSLFVCPPGVTPGLDSCFQPPTASYIPGQGERLYNMTNPASDLSEFLVVRRNVSYLLGYDFNRLKLSSRIGQRKDQLIERNAVREDKFVNVSANWQLNARNSLTLSADYSDLIYQVDGKDSFGEMTGIVQSVSLSLNREINKDLSANANLKRINVDYRSDSRDYQENRAWVGIEYKF</sequence>
<organism evidence="2 3">
    <name type="scientific">Rheinheimera tilapiae</name>
    <dbReference type="NCBI Taxonomy" id="875043"/>
    <lineage>
        <taxon>Bacteria</taxon>
        <taxon>Pseudomonadati</taxon>
        <taxon>Pseudomonadota</taxon>
        <taxon>Gammaproteobacteria</taxon>
        <taxon>Chromatiales</taxon>
        <taxon>Chromatiaceae</taxon>
        <taxon>Rheinheimera</taxon>
    </lineage>
</organism>
<evidence type="ECO:0008006" key="4">
    <source>
        <dbReference type="Google" id="ProtNLM"/>
    </source>
</evidence>
<comment type="caution">
    <text evidence="2">The sequence shown here is derived from an EMBL/GenBank/DDBJ whole genome shotgun (WGS) entry which is preliminary data.</text>
</comment>
<keyword evidence="3" id="KW-1185">Reference proteome</keyword>
<reference evidence="2 3" key="1">
    <citation type="submission" date="2024-09" db="EMBL/GenBank/DDBJ databases">
        <authorList>
            <person name="Sun Q."/>
            <person name="Mori K."/>
        </authorList>
    </citation>
    <scope>NUCLEOTIDE SEQUENCE [LARGE SCALE GENOMIC DNA]</scope>
    <source>
        <strain evidence="2 3">KCTC 23315</strain>
    </source>
</reference>
<feature type="signal peptide" evidence="1">
    <location>
        <begin position="1"/>
        <end position="23"/>
    </location>
</feature>
<dbReference type="InterPro" id="IPR023614">
    <property type="entry name" value="Porin_dom_sf"/>
</dbReference>
<dbReference type="Gene3D" id="2.40.160.10">
    <property type="entry name" value="Porin"/>
    <property type="match status" value="1"/>
</dbReference>
<keyword evidence="1" id="KW-0732">Signal</keyword>
<proteinExistence type="predicted"/>
<accession>A0ABV6BBH6</accession>
<evidence type="ECO:0000313" key="2">
    <source>
        <dbReference type="EMBL" id="MFC0048229.1"/>
    </source>
</evidence>